<feature type="transmembrane region" description="Helical" evidence="1">
    <location>
        <begin position="12"/>
        <end position="31"/>
    </location>
</feature>
<evidence type="ECO:0000313" key="3">
    <source>
        <dbReference type="Proteomes" id="UP000249169"/>
    </source>
</evidence>
<feature type="transmembrane region" description="Helical" evidence="1">
    <location>
        <begin position="118"/>
        <end position="135"/>
    </location>
</feature>
<evidence type="ECO:0000313" key="2">
    <source>
        <dbReference type="EMBL" id="RAL25521.1"/>
    </source>
</evidence>
<feature type="transmembrane region" description="Helical" evidence="1">
    <location>
        <begin position="208"/>
        <end position="233"/>
    </location>
</feature>
<keyword evidence="1" id="KW-0812">Transmembrane</keyword>
<reference evidence="2 3" key="1">
    <citation type="submission" date="2018-05" db="EMBL/GenBank/DDBJ databases">
        <title>Lujinxingia marina gen. nov. sp. nov., a new facultative anaerobic member of the class Deltaproteobacteria, and proposal of Lujinxingaceae fam. nov.</title>
        <authorList>
            <person name="Li C.-M."/>
        </authorList>
    </citation>
    <scope>NUCLEOTIDE SEQUENCE [LARGE SCALE GENOMIC DNA]</scope>
    <source>
        <strain evidence="2 3">B210</strain>
    </source>
</reference>
<name>A0A328CDM4_9DELT</name>
<dbReference type="AlphaFoldDB" id="A0A328CDM4"/>
<evidence type="ECO:0000256" key="1">
    <source>
        <dbReference type="SAM" id="Phobius"/>
    </source>
</evidence>
<organism evidence="2 3">
    <name type="scientific">Lujinxingia litoralis</name>
    <dbReference type="NCBI Taxonomy" id="2211119"/>
    <lineage>
        <taxon>Bacteria</taxon>
        <taxon>Deltaproteobacteria</taxon>
        <taxon>Bradymonadales</taxon>
        <taxon>Lujinxingiaceae</taxon>
        <taxon>Lujinxingia</taxon>
    </lineage>
</organism>
<evidence type="ECO:0008006" key="4">
    <source>
        <dbReference type="Google" id="ProtNLM"/>
    </source>
</evidence>
<keyword evidence="1" id="KW-0472">Membrane</keyword>
<protein>
    <recommendedName>
        <fullName evidence="4">Glycosyltransferase RgtA/B/C/D-like domain-containing protein</fullName>
    </recommendedName>
</protein>
<feature type="transmembrane region" description="Helical" evidence="1">
    <location>
        <begin position="324"/>
        <end position="341"/>
    </location>
</feature>
<feature type="transmembrane region" description="Helical" evidence="1">
    <location>
        <begin position="300"/>
        <end position="317"/>
    </location>
</feature>
<proteinExistence type="predicted"/>
<accession>A0A328CDM4</accession>
<sequence>MDASSPGRRLKAAAALFPAALTLALLGLSLLRNDATWWRVAYGRLISAWGRIPDRELLLFTAPENTTWVDSSWLASVALFELHDLGGVELNLVVRSALVALSVALAGYGVASRSPRPAAVLNLVWLALPAALWLSPPGPETLALPVATAALVAAMGPLSGRRLSLLPVLVVAAAPWLVLHLSVPIALTLIATSLCLAALALKQGQRLLAALAAAALLAPLSSPLGFGVLLHLLQNPALPTLAPTPLTVALALSTGLLAILLRARTGGLAPLLRTGEALPAILLTLWALSFPALIPLQHLALVMLLAPALTPPAALTLRRPNRALALAILILGAAVLTQHALPWHADLTTRLHPDARQAIPFRGVLSEHTPLACGEVLRRSGKELRVLNDPALAGYLSYALWRPERIAPLLYADTRGLSEPGFVELLNLMRDQPIARGVAQQEKINAVVLRPAHFPSAFDEFERDPTWALIAGDADQPVACFLKAAPVAPGTWAMP</sequence>
<feature type="transmembrane region" description="Helical" evidence="1">
    <location>
        <begin position="185"/>
        <end position="201"/>
    </location>
</feature>
<comment type="caution">
    <text evidence="2">The sequence shown here is derived from an EMBL/GenBank/DDBJ whole genome shotgun (WGS) entry which is preliminary data.</text>
</comment>
<feature type="transmembrane region" description="Helical" evidence="1">
    <location>
        <begin position="275"/>
        <end position="294"/>
    </location>
</feature>
<keyword evidence="1" id="KW-1133">Transmembrane helix</keyword>
<dbReference type="RefSeq" id="WP_111728693.1">
    <property type="nucleotide sequence ID" value="NZ_QHKO01000001.1"/>
</dbReference>
<feature type="transmembrane region" description="Helical" evidence="1">
    <location>
        <begin position="245"/>
        <end position="263"/>
    </location>
</feature>
<keyword evidence="3" id="KW-1185">Reference proteome</keyword>
<feature type="transmembrane region" description="Helical" evidence="1">
    <location>
        <begin position="92"/>
        <end position="111"/>
    </location>
</feature>
<dbReference type="EMBL" id="QHKO01000001">
    <property type="protein sequence ID" value="RAL25521.1"/>
    <property type="molecule type" value="Genomic_DNA"/>
</dbReference>
<gene>
    <name evidence="2" type="ORF">DL240_04740</name>
</gene>
<dbReference type="Proteomes" id="UP000249169">
    <property type="component" value="Unassembled WGS sequence"/>
</dbReference>
<dbReference type="OrthoDB" id="5490257at2"/>